<evidence type="ECO:0000256" key="6">
    <source>
        <dbReference type="SAM" id="Phobius"/>
    </source>
</evidence>
<dbReference type="RefSeq" id="WP_052112830.1">
    <property type="nucleotide sequence ID" value="NZ_AVPL01000023.1"/>
</dbReference>
<keyword evidence="9" id="KW-1185">Reference proteome</keyword>
<dbReference type="EMBL" id="AVPL01000023">
    <property type="protein sequence ID" value="KGN41120.1"/>
    <property type="molecule type" value="Genomic_DNA"/>
</dbReference>
<accession>A0A0A0JUR2</accession>
<dbReference type="GO" id="GO:0005886">
    <property type="term" value="C:plasma membrane"/>
    <property type="evidence" value="ECO:0007669"/>
    <property type="project" value="TreeGrafter"/>
</dbReference>
<gene>
    <name evidence="8" type="ORF">N801_09115</name>
</gene>
<dbReference type="PANTHER" id="PTHR38459:SF1">
    <property type="entry name" value="PROPHAGE BACTOPRENOL-LINKED GLUCOSE TRANSLOCASE HOMOLOG"/>
    <property type="match status" value="1"/>
</dbReference>
<keyword evidence="5 6" id="KW-0472">Membrane</keyword>
<evidence type="ECO:0000256" key="1">
    <source>
        <dbReference type="ARBA" id="ARBA00004141"/>
    </source>
</evidence>
<dbReference type="eggNOG" id="COG2246">
    <property type="taxonomic scope" value="Bacteria"/>
</dbReference>
<evidence type="ECO:0000256" key="2">
    <source>
        <dbReference type="ARBA" id="ARBA00009399"/>
    </source>
</evidence>
<evidence type="ECO:0000256" key="4">
    <source>
        <dbReference type="ARBA" id="ARBA00022989"/>
    </source>
</evidence>
<comment type="caution">
    <text evidence="8">The sequence shown here is derived from an EMBL/GenBank/DDBJ whole genome shotgun (WGS) entry which is preliminary data.</text>
</comment>
<keyword evidence="3 6" id="KW-0812">Transmembrane</keyword>
<feature type="transmembrane region" description="Helical" evidence="6">
    <location>
        <begin position="92"/>
        <end position="114"/>
    </location>
</feature>
<dbReference type="PANTHER" id="PTHR38459">
    <property type="entry name" value="PROPHAGE BACTOPRENOL-LINKED GLUCOSE TRANSLOCASE HOMOLOG"/>
    <property type="match status" value="1"/>
</dbReference>
<keyword evidence="4 6" id="KW-1133">Transmembrane helix</keyword>
<organism evidence="8 9">
    <name type="scientific">Knoellia aerolata DSM 18566</name>
    <dbReference type="NCBI Taxonomy" id="1385519"/>
    <lineage>
        <taxon>Bacteria</taxon>
        <taxon>Bacillati</taxon>
        <taxon>Actinomycetota</taxon>
        <taxon>Actinomycetes</taxon>
        <taxon>Micrococcales</taxon>
        <taxon>Intrasporangiaceae</taxon>
        <taxon>Knoellia</taxon>
    </lineage>
</organism>
<evidence type="ECO:0000313" key="9">
    <source>
        <dbReference type="Proteomes" id="UP000030013"/>
    </source>
</evidence>
<evidence type="ECO:0000256" key="3">
    <source>
        <dbReference type="ARBA" id="ARBA00022692"/>
    </source>
</evidence>
<name>A0A0A0JUR2_9MICO</name>
<dbReference type="OrthoDB" id="9807815at2"/>
<dbReference type="Pfam" id="PF04138">
    <property type="entry name" value="GtrA_DPMS_TM"/>
    <property type="match status" value="1"/>
</dbReference>
<evidence type="ECO:0000259" key="7">
    <source>
        <dbReference type="Pfam" id="PF04138"/>
    </source>
</evidence>
<comment type="similarity">
    <text evidence="2">Belongs to the GtrA family.</text>
</comment>
<sequence length="175" mass="19186">MTSTSPAKGLLTRLRGAIDVLYREAIKFGVIGAVAFVIDMGSFNLLRRTLLEEKPTAAVIVSASIATAFAWVGNRSWTFRHRRNRPAHHEAALFAGTNGVALVIQAAAVAFSNYVLDFSSLTADNVAKVVGIALGTLFRFWAYRRFVFAGEPLDVDTSPLADLRHHHDPQHPHPH</sequence>
<dbReference type="Proteomes" id="UP000030013">
    <property type="component" value="Unassembled WGS sequence"/>
</dbReference>
<dbReference type="STRING" id="1385519.N801_09115"/>
<comment type="subcellular location">
    <subcellularLocation>
        <location evidence="1">Membrane</location>
        <topology evidence="1">Multi-pass membrane protein</topology>
    </subcellularLocation>
</comment>
<evidence type="ECO:0000313" key="8">
    <source>
        <dbReference type="EMBL" id="KGN41120.1"/>
    </source>
</evidence>
<dbReference type="InterPro" id="IPR051401">
    <property type="entry name" value="GtrA_CellWall_Glycosyl"/>
</dbReference>
<feature type="transmembrane region" description="Helical" evidence="6">
    <location>
        <begin position="55"/>
        <end position="72"/>
    </location>
</feature>
<dbReference type="InterPro" id="IPR007267">
    <property type="entry name" value="GtrA_DPMS_TM"/>
</dbReference>
<reference evidence="8 9" key="1">
    <citation type="submission" date="2013-08" db="EMBL/GenBank/DDBJ databases">
        <title>The genome sequence of Knoellia aerolata.</title>
        <authorList>
            <person name="Zhu W."/>
            <person name="Wang G."/>
        </authorList>
    </citation>
    <scope>NUCLEOTIDE SEQUENCE [LARGE SCALE GENOMIC DNA]</scope>
    <source>
        <strain evidence="8 9">DSM 18566</strain>
    </source>
</reference>
<proteinExistence type="inferred from homology"/>
<dbReference type="AlphaFoldDB" id="A0A0A0JUR2"/>
<feature type="transmembrane region" description="Helical" evidence="6">
    <location>
        <begin position="21"/>
        <end position="43"/>
    </location>
</feature>
<protein>
    <submittedName>
        <fullName evidence="8">Membrane protein</fullName>
    </submittedName>
</protein>
<dbReference type="GO" id="GO:0000271">
    <property type="term" value="P:polysaccharide biosynthetic process"/>
    <property type="evidence" value="ECO:0007669"/>
    <property type="project" value="InterPro"/>
</dbReference>
<feature type="transmembrane region" description="Helical" evidence="6">
    <location>
        <begin position="126"/>
        <end position="143"/>
    </location>
</feature>
<evidence type="ECO:0000256" key="5">
    <source>
        <dbReference type="ARBA" id="ARBA00023136"/>
    </source>
</evidence>
<feature type="domain" description="GtrA/DPMS transmembrane" evidence="7">
    <location>
        <begin position="27"/>
        <end position="148"/>
    </location>
</feature>